<dbReference type="InterPro" id="IPR005648">
    <property type="entry name" value="FlgD"/>
</dbReference>
<dbReference type="GO" id="GO:0044781">
    <property type="term" value="P:bacterial-type flagellum organization"/>
    <property type="evidence" value="ECO:0007669"/>
    <property type="project" value="UniProtKB-UniRule"/>
</dbReference>
<dbReference type="RefSeq" id="WP_142935346.1">
    <property type="nucleotide sequence ID" value="NZ_FXTM01000011.1"/>
</dbReference>
<comment type="similarity">
    <text evidence="1 5">Belongs to the FlgD family.</text>
</comment>
<evidence type="ECO:0000313" key="7">
    <source>
        <dbReference type="Proteomes" id="UP000317315"/>
    </source>
</evidence>
<dbReference type="Gene3D" id="2.60.40.4070">
    <property type="match status" value="1"/>
</dbReference>
<accession>A0A521CA91</accession>
<proteinExistence type="inferred from homology"/>
<dbReference type="OrthoDB" id="12320at2"/>
<dbReference type="Proteomes" id="UP000317315">
    <property type="component" value="Unassembled WGS sequence"/>
</dbReference>
<gene>
    <name evidence="6" type="ORF">SAMN06269117_1118</name>
</gene>
<evidence type="ECO:0000256" key="3">
    <source>
        <dbReference type="ARBA" id="ARBA00022795"/>
    </source>
</evidence>
<evidence type="ECO:0000256" key="1">
    <source>
        <dbReference type="ARBA" id="ARBA00010577"/>
    </source>
</evidence>
<keyword evidence="6" id="KW-0969">Cilium</keyword>
<keyword evidence="6" id="KW-0966">Cell projection</keyword>
<dbReference type="Pfam" id="PF03963">
    <property type="entry name" value="FlgD"/>
    <property type="match status" value="1"/>
</dbReference>
<organism evidence="6 7">
    <name type="scientific">Balnearium lithotrophicum</name>
    <dbReference type="NCBI Taxonomy" id="223788"/>
    <lineage>
        <taxon>Bacteria</taxon>
        <taxon>Pseudomonadati</taxon>
        <taxon>Aquificota</taxon>
        <taxon>Aquificia</taxon>
        <taxon>Desulfurobacteriales</taxon>
        <taxon>Desulfurobacteriaceae</taxon>
        <taxon>Balnearium</taxon>
    </lineage>
</organism>
<sequence>MDVGSLYFNKSKPKIVDAGYDNSKMSRTDFMKVLLTQLQWQDPLEAENIDDMINNSVKLREMEVLDTFENNIDKMIESIKTVSLFYASNFIGKKVIYEGSKIVVKNGKGQFSFNLNSPASKVDILVTDNVGNVVDRKEFFNLTAGTYPVEVTLNDGYYNVIVESENSDGSKEELKIESEVNVSAVRKENDKVVLDTEIGEIPIENIIGLGG</sequence>
<evidence type="ECO:0000256" key="2">
    <source>
        <dbReference type="ARBA" id="ARBA00016013"/>
    </source>
</evidence>
<dbReference type="AlphaFoldDB" id="A0A521CA91"/>
<keyword evidence="7" id="KW-1185">Reference proteome</keyword>
<name>A0A521CA91_9BACT</name>
<keyword evidence="3 5" id="KW-1005">Bacterial flagellum biogenesis</keyword>
<evidence type="ECO:0000256" key="4">
    <source>
        <dbReference type="ARBA" id="ARBA00024746"/>
    </source>
</evidence>
<dbReference type="EMBL" id="FXTM01000011">
    <property type="protein sequence ID" value="SMO56397.1"/>
    <property type="molecule type" value="Genomic_DNA"/>
</dbReference>
<reference evidence="6 7" key="1">
    <citation type="submission" date="2017-05" db="EMBL/GenBank/DDBJ databases">
        <authorList>
            <person name="Varghese N."/>
            <person name="Submissions S."/>
        </authorList>
    </citation>
    <scope>NUCLEOTIDE SEQUENCE [LARGE SCALE GENOMIC DNA]</scope>
    <source>
        <strain evidence="6 7">DSM 16304</strain>
    </source>
</reference>
<protein>
    <recommendedName>
        <fullName evidence="2 5">Basal-body rod modification protein FlgD</fullName>
    </recommendedName>
</protein>
<dbReference type="Gene3D" id="2.30.30.910">
    <property type="match status" value="1"/>
</dbReference>
<comment type="function">
    <text evidence="4 5">Required for flagellar hook formation. May act as a scaffolding protein.</text>
</comment>
<evidence type="ECO:0000256" key="5">
    <source>
        <dbReference type="RuleBase" id="RU362076"/>
    </source>
</evidence>
<evidence type="ECO:0000313" key="6">
    <source>
        <dbReference type="EMBL" id="SMO56397.1"/>
    </source>
</evidence>
<keyword evidence="6" id="KW-0282">Flagellum</keyword>